<evidence type="ECO:0000259" key="2">
    <source>
        <dbReference type="Pfam" id="PF06791"/>
    </source>
</evidence>
<dbReference type="Pfam" id="PF06791">
    <property type="entry name" value="TMP_2"/>
    <property type="match status" value="1"/>
</dbReference>
<dbReference type="InterPro" id="IPR009628">
    <property type="entry name" value="Phage_tape_measure_N"/>
</dbReference>
<feature type="region of interest" description="Disordered" evidence="1">
    <location>
        <begin position="479"/>
        <end position="562"/>
    </location>
</feature>
<evidence type="ECO:0000256" key="1">
    <source>
        <dbReference type="SAM" id="MobiDB-lite"/>
    </source>
</evidence>
<feature type="domain" description="Bacteriophage tail tape measure N-terminal" evidence="2">
    <location>
        <begin position="186"/>
        <end position="370"/>
    </location>
</feature>
<name>A0ABV2RCC9_9CAUL</name>
<sequence>MSVKQIAVRLKPEGGKDVVREAQGAERALVSMNEKAAAGSDRAAAAARREIEQLREVAKAAVQAQTAAQNRINAVAGGSTRISLQDQTSAPGNARASVAAQSLFAADKVYERRAQALRAALDPAWAAQQKLNQELAEYDALAKRGKITTDQLAQAQGQARRRYEEATLALDRQNKGMTRNVLASRLNLTRQASDVFTTGMMGMNPFMIAIQQGPQIMDAFATSAIRLTGPLTLLVGSLGLAAGATAVLGAAWHNADKSAAALENAATGLGRTARLTATELKAAADAGAEAGEVSIRAAEKMAATYVSTGKIGGEVMSGLIAITKDYAVFAGKDAVGATEYLAKAMEDPAKAGAEMTRQFGLLDMKTLEHIESLQKLGDRTAAQKLLLEALTGAMSGHADQVDELSSFWDVATRSMSNYWTKLGEWLHTTDSERIAELEARVANRSVGVGGGRAQDPTSRRRDEAELFRLRYERDWNSRTARDRAAEAARNQAAIEARDRNNAGKKDRDSAARSAARAAREAEREAREALQRRRREEDTQAAREREIARATNDHGETRRLEEEERIRRRVRELEDGGAKSAEARTKALEEDAPLRQALADAAARERGELMQAAQLDVMRAAGREQDVAAEERVLDLRRRTEEYRKAGLGTIAKVVKGSLDIKIIDEAAGQAGKDRLAIDQARLQVVQRLREEAALEHRLTLARLSGDTQLARILNTGARIRSRAREIEQREGWNRGDDRAMAQAKKEIVDEINAEIAGARRQWMSNFLLDIKHSGIGDAIGEQFDRATDKWIVKLGEALADLAGKVDWSQVINDLFGGGKGMGGKGGASGGGWASVVGDIMNSVFGSGHSAGTDFSEGGLKWVGERGPELLRLPRGSGVYEHNRSRQIASAAAAPMINFGGLTVNNMGSEPLTGSMRQTPDGGMELLLEPVFKAQLQKAGRNGDLMRGMKATPQPRRRG</sequence>
<feature type="region of interest" description="Disordered" evidence="1">
    <location>
        <begin position="938"/>
        <end position="958"/>
    </location>
</feature>
<feature type="compositionally biased region" description="Basic and acidic residues" evidence="1">
    <location>
        <begin position="495"/>
        <end position="510"/>
    </location>
</feature>
<dbReference type="RefSeq" id="WP_354088641.1">
    <property type="nucleotide sequence ID" value="NZ_JBEPTF010000002.1"/>
</dbReference>
<gene>
    <name evidence="3" type="ORF">ABIE19_001613</name>
</gene>
<proteinExistence type="predicted"/>
<organism evidence="3 4">
    <name type="scientific">Brevundimonas faecalis</name>
    <dbReference type="NCBI Taxonomy" id="947378"/>
    <lineage>
        <taxon>Bacteria</taxon>
        <taxon>Pseudomonadati</taxon>
        <taxon>Pseudomonadota</taxon>
        <taxon>Alphaproteobacteria</taxon>
        <taxon>Caulobacterales</taxon>
        <taxon>Caulobacteraceae</taxon>
        <taxon>Brevundimonas</taxon>
    </lineage>
</organism>
<reference evidence="3 4" key="1">
    <citation type="submission" date="2024-06" db="EMBL/GenBank/DDBJ databases">
        <title>Sorghum-associated microbial communities from plants grown in Nebraska, USA.</title>
        <authorList>
            <person name="Schachtman D."/>
        </authorList>
    </citation>
    <scope>NUCLEOTIDE SEQUENCE [LARGE SCALE GENOMIC DNA]</scope>
    <source>
        <strain evidence="3 4">2814</strain>
    </source>
</reference>
<accession>A0ABV2RCC9</accession>
<evidence type="ECO:0000313" key="4">
    <source>
        <dbReference type="Proteomes" id="UP001549313"/>
    </source>
</evidence>
<keyword evidence="4" id="KW-1185">Reference proteome</keyword>
<feature type="compositionally biased region" description="Basic and acidic residues" evidence="1">
    <location>
        <begin position="517"/>
        <end position="562"/>
    </location>
</feature>
<comment type="caution">
    <text evidence="3">The sequence shown here is derived from an EMBL/GenBank/DDBJ whole genome shotgun (WGS) entry which is preliminary data.</text>
</comment>
<evidence type="ECO:0000313" key="3">
    <source>
        <dbReference type="EMBL" id="MET4683683.1"/>
    </source>
</evidence>
<dbReference type="Proteomes" id="UP001549313">
    <property type="component" value="Unassembled WGS sequence"/>
</dbReference>
<protein>
    <submittedName>
        <fullName evidence="3">Phage-related minor tail protein</fullName>
    </submittedName>
</protein>
<dbReference type="EMBL" id="JBEPTF010000002">
    <property type="protein sequence ID" value="MET4683683.1"/>
    <property type="molecule type" value="Genomic_DNA"/>
</dbReference>